<protein>
    <submittedName>
        <fullName evidence="1">Uncharacterized protein</fullName>
    </submittedName>
</protein>
<evidence type="ECO:0000313" key="2">
    <source>
        <dbReference type="Proteomes" id="UP000249799"/>
    </source>
</evidence>
<dbReference type="Proteomes" id="UP000249799">
    <property type="component" value="Chromosome"/>
</dbReference>
<accession>A0A2Z4FPL4</accession>
<reference evidence="1 2" key="1">
    <citation type="submission" date="2018-06" db="EMBL/GenBank/DDBJ databases">
        <title>Lujinxingia sediminis gen. nov. sp. nov., a new facultative anaerobic member of the class Deltaproteobacteria, and proposal of Lujinxingaceae fam. nov.</title>
        <authorList>
            <person name="Guo L.-Y."/>
            <person name="Li C.-M."/>
            <person name="Wang S."/>
            <person name="Du Z.-J."/>
        </authorList>
    </citation>
    <scope>NUCLEOTIDE SEQUENCE [LARGE SCALE GENOMIC DNA]</scope>
    <source>
        <strain evidence="1 2">FA350</strain>
    </source>
</reference>
<proteinExistence type="predicted"/>
<keyword evidence="2" id="KW-1185">Reference proteome</keyword>
<dbReference type="EMBL" id="CP030032">
    <property type="protein sequence ID" value="AWV90991.1"/>
    <property type="molecule type" value="Genomic_DNA"/>
</dbReference>
<dbReference type="AlphaFoldDB" id="A0A2Z4FPL4"/>
<organism evidence="1 2">
    <name type="scientific">Bradymonas sediminis</name>
    <dbReference type="NCBI Taxonomy" id="1548548"/>
    <lineage>
        <taxon>Bacteria</taxon>
        <taxon>Deltaproteobacteria</taxon>
        <taxon>Bradymonadales</taxon>
        <taxon>Bradymonadaceae</taxon>
        <taxon>Bradymonas</taxon>
    </lineage>
</organism>
<sequence>MSRPRAQLQKRLLLLAALTLLAPSTGCDQARLNTNAPHAQATSFQPKTLRTLLSQSGVERLLEDEYRQGISLANSAQQANAYGLELSIGPIAQDFAVDNWQVQSAASKLDISIESSPFFVTIPLRVRDASLGSHATRICRFNVSADQAIITAEATLDSVPANGSGSLPFLSPTTTPDVALSAAKVEAIAACPPIDGLEAGKVDAIHQNILAYFEQTLADSTAAAIALSPVESLGLLYTPAAVARVSNFPNRRGELWANGRMNAAGVAGAEVNGDGLVMDMDIALNSKRAGCAPALVPEAPAADSAGPLTQNDLAGAHAALAIATPLLARMAQASVSAGFACRGLEDSSIEADARSLGLRLSTQDLNLAALGLADLDLGPNTSALLIAGTLPTVSTDPANAALLVNWPQLTVDLYAEIQGVRVRILELRADLEMSLHLQTQGWGITQSEVRFTVNALELSNLSIESHWSSADLSDADSNPELRRWTQRALLLILEDFFHFPLPLMPNSSLRLEGAQVRSADLLLRFKFDRIF</sequence>
<evidence type="ECO:0000313" key="1">
    <source>
        <dbReference type="EMBL" id="AWV90991.1"/>
    </source>
</evidence>
<gene>
    <name evidence="1" type="ORF">DN745_17325</name>
</gene>
<dbReference type="RefSeq" id="WP_111336837.1">
    <property type="nucleotide sequence ID" value="NZ_CP030032.1"/>
</dbReference>
<dbReference type="KEGG" id="bsed:DN745_17325"/>
<name>A0A2Z4FPL4_9DELT</name>